<evidence type="ECO:0000313" key="2">
    <source>
        <dbReference type="Proteomes" id="UP000774570"/>
    </source>
</evidence>
<dbReference type="RefSeq" id="WP_220165085.1">
    <property type="nucleotide sequence ID" value="NZ_JAIBOA010000004.1"/>
</dbReference>
<gene>
    <name evidence="1" type="ORF">K1Y72_09130</name>
</gene>
<protein>
    <submittedName>
        <fullName evidence="1">HINT domain-containing protein</fullName>
    </submittedName>
</protein>
<reference evidence="1 2" key="1">
    <citation type="submission" date="2021-07" db="EMBL/GenBank/DDBJ databases">
        <title>Actinomadura sp. PM05-2 isolated from lichen.</title>
        <authorList>
            <person name="Somphong A."/>
            <person name="Phongsopitanun W."/>
            <person name="Tanasupawat S."/>
            <person name="Peongsungnone V."/>
        </authorList>
    </citation>
    <scope>NUCLEOTIDE SEQUENCE [LARGE SCALE GENOMIC DNA]</scope>
    <source>
        <strain evidence="1 2">PM05-2</strain>
    </source>
</reference>
<dbReference type="Gene3D" id="2.170.16.10">
    <property type="entry name" value="Hedgehog/Intein (Hint) domain"/>
    <property type="match status" value="1"/>
</dbReference>
<organism evidence="1 2">
    <name type="scientific">Actinomadura parmotrematis</name>
    <dbReference type="NCBI Taxonomy" id="2864039"/>
    <lineage>
        <taxon>Bacteria</taxon>
        <taxon>Bacillati</taxon>
        <taxon>Actinomycetota</taxon>
        <taxon>Actinomycetes</taxon>
        <taxon>Streptosporangiales</taxon>
        <taxon>Thermomonosporaceae</taxon>
        <taxon>Actinomadura</taxon>
    </lineage>
</organism>
<comment type="caution">
    <text evidence="1">The sequence shown here is derived from an EMBL/GenBank/DDBJ whole genome shotgun (WGS) entry which is preliminary data.</text>
</comment>
<dbReference type="SUPFAM" id="SSF51294">
    <property type="entry name" value="Hedgehog/intein (Hint) domain"/>
    <property type="match status" value="1"/>
</dbReference>
<dbReference type="InterPro" id="IPR030934">
    <property type="entry name" value="Intein_C"/>
</dbReference>
<dbReference type="NCBIfam" id="TIGR01443">
    <property type="entry name" value="intein_Cterm"/>
    <property type="match status" value="1"/>
</dbReference>
<sequence length="293" mass="31733">MVSAPGGVRPGRRARQTLRRVKAGGKVVASMPGGRTEKHKVQRLIVTKAGHDFVDLTVSTAYRGRGPPSCLTTTTNHPFYDITQAAFTNAADLHPGDELQQPDGGTATVRTVHRYNTSQVTYDLTINGLHTYYVLAGNTPVLVHNDNLPCSHPIHALGESGRASYRQLGSALNEVTGRSAVDLGDLVTPAQRAAVLEKPFLKRVFYGSVVESAVAGHPGVVADGNITHMGNAMPGQAVPDFEIRANGRTFSVDITGPSEGSWRDHWSRPYITSPFQIMTYGHPSDDYLDDMFR</sequence>
<dbReference type="CDD" id="cd00081">
    <property type="entry name" value="Hint"/>
    <property type="match status" value="1"/>
</dbReference>
<evidence type="ECO:0000313" key="1">
    <source>
        <dbReference type="EMBL" id="MBW8482525.1"/>
    </source>
</evidence>
<proteinExistence type="predicted"/>
<dbReference type="EMBL" id="JAIBOA010000004">
    <property type="protein sequence ID" value="MBW8482525.1"/>
    <property type="molecule type" value="Genomic_DNA"/>
</dbReference>
<dbReference type="InterPro" id="IPR036844">
    <property type="entry name" value="Hint_dom_sf"/>
</dbReference>
<dbReference type="Proteomes" id="UP000774570">
    <property type="component" value="Unassembled WGS sequence"/>
</dbReference>
<name>A0ABS7FQ47_9ACTN</name>
<accession>A0ABS7FQ47</accession>
<dbReference type="Pfam" id="PF07591">
    <property type="entry name" value="PT-HINT"/>
    <property type="match status" value="1"/>
</dbReference>
<keyword evidence="2" id="KW-1185">Reference proteome</keyword>